<feature type="compositionally biased region" description="Polar residues" evidence="1">
    <location>
        <begin position="410"/>
        <end position="422"/>
    </location>
</feature>
<feature type="compositionally biased region" description="Basic and acidic residues" evidence="1">
    <location>
        <begin position="249"/>
        <end position="266"/>
    </location>
</feature>
<dbReference type="Proteomes" id="UP000829685">
    <property type="component" value="Unassembled WGS sequence"/>
</dbReference>
<organism evidence="2 3">
    <name type="scientific">Neoarthrinium moseri</name>
    <dbReference type="NCBI Taxonomy" id="1658444"/>
    <lineage>
        <taxon>Eukaryota</taxon>
        <taxon>Fungi</taxon>
        <taxon>Dikarya</taxon>
        <taxon>Ascomycota</taxon>
        <taxon>Pezizomycotina</taxon>
        <taxon>Sordariomycetes</taxon>
        <taxon>Xylariomycetidae</taxon>
        <taxon>Amphisphaeriales</taxon>
        <taxon>Apiosporaceae</taxon>
        <taxon>Neoarthrinium</taxon>
    </lineage>
</organism>
<dbReference type="Pfam" id="PF10452">
    <property type="entry name" value="TCO89"/>
    <property type="match status" value="1"/>
</dbReference>
<comment type="caution">
    <text evidence="2">The sequence shown here is derived from an EMBL/GenBank/DDBJ whole genome shotgun (WGS) entry which is preliminary data.</text>
</comment>
<feature type="compositionally biased region" description="Polar residues" evidence="1">
    <location>
        <begin position="231"/>
        <end position="244"/>
    </location>
</feature>
<evidence type="ECO:0000256" key="1">
    <source>
        <dbReference type="SAM" id="MobiDB-lite"/>
    </source>
</evidence>
<feature type="region of interest" description="Disordered" evidence="1">
    <location>
        <begin position="545"/>
        <end position="564"/>
    </location>
</feature>
<dbReference type="GO" id="GO:0031931">
    <property type="term" value="C:TORC1 complex"/>
    <property type="evidence" value="ECO:0007669"/>
    <property type="project" value="InterPro"/>
</dbReference>
<evidence type="ECO:0000313" key="2">
    <source>
        <dbReference type="EMBL" id="KAI1881053.1"/>
    </source>
</evidence>
<dbReference type="PANTHER" id="PTHR22794:SF2">
    <property type="entry name" value="THAP DOMAIN-CONTAINING PROTEIN 11"/>
    <property type="match status" value="1"/>
</dbReference>
<protein>
    <submittedName>
        <fullName evidence="2">Uncharacterized protein</fullName>
    </submittedName>
</protein>
<dbReference type="AlphaFoldDB" id="A0A9P9WXG0"/>
<feature type="compositionally biased region" description="Basic residues" evidence="1">
    <location>
        <begin position="85"/>
        <end position="94"/>
    </location>
</feature>
<sequence>MARDRDSDTSGAGGQSKRPPLNHHVSHDSDSQVSDHTTASSHRPKHHKHVVGGGGRLHSHSRVPSSKALHTKPHPHHATASTAKLQHHHRRHHSPSPERPERPDRPPMLSAAHRRTTSDVRLSRDSSSSNLRKNSSHTSLKRNRSHVEVAKKSKSAANIKRSSSHKDVSKLKGSKTTVHFDLGHDGQDDEWVDASASASPYLSRRGSVVSSGQGSAKPATSDNENEDDSNGDTVTSQSQSQTLPAASPDQDKATPDRERVQHKEYLTSRLLQRTPSHGAPPKMTADTAQVHPRTGSPDSAISRASSTLYGSPKPVGSAGVGRSADELTSRFVSGPGSGVNTETGSFYSPTRKLERVKRPRSLANIRHEHRDSITDDPDDDNDNDEDDSALAPRTRKPAHKAPPAEKSRTQQKLNLQRASSTIEPVPAGGGVGAVGASPLLGGAGYDNRDPRIGKLIERTGMEYLVVRRYQNPIARSIARLQQLPGAEKTLHIPKQNGSNGSAHSKKPSESGAVARYALSSSMGDAHRSRPVTPRRHTSLHINGANSSYEAEEERARISDPSYMGGEGDTVAALLRNLWDKNMDLSASQD</sequence>
<name>A0A9P9WXG0_9PEZI</name>
<accession>A0A9P9WXG0</accession>
<feature type="region of interest" description="Disordered" evidence="1">
    <location>
        <begin position="520"/>
        <end position="539"/>
    </location>
</feature>
<feature type="compositionally biased region" description="Polar residues" evidence="1">
    <location>
        <begin position="296"/>
        <end position="309"/>
    </location>
</feature>
<gene>
    <name evidence="2" type="ORF">JX265_001293</name>
</gene>
<feature type="compositionally biased region" description="Polar residues" evidence="1">
    <location>
        <begin position="338"/>
        <end position="348"/>
    </location>
</feature>
<dbReference type="PANTHER" id="PTHR22794">
    <property type="entry name" value="THAP DOMAIN PROTEIN 11"/>
    <property type="match status" value="1"/>
</dbReference>
<feature type="region of interest" description="Disordered" evidence="1">
    <location>
        <begin position="1"/>
        <end position="430"/>
    </location>
</feature>
<feature type="compositionally biased region" description="Low complexity" evidence="1">
    <location>
        <begin position="203"/>
        <end position="215"/>
    </location>
</feature>
<dbReference type="GO" id="GO:0000329">
    <property type="term" value="C:fungal-type vacuole membrane"/>
    <property type="evidence" value="ECO:0007669"/>
    <property type="project" value="TreeGrafter"/>
</dbReference>
<feature type="compositionally biased region" description="Acidic residues" evidence="1">
    <location>
        <begin position="374"/>
        <end position="388"/>
    </location>
</feature>
<feature type="compositionally biased region" description="Basic residues" evidence="1">
    <location>
        <begin position="528"/>
        <end position="538"/>
    </location>
</feature>
<feature type="compositionally biased region" description="Basic and acidic residues" evidence="1">
    <location>
        <begin position="95"/>
        <end position="105"/>
    </location>
</feature>
<proteinExistence type="predicted"/>
<evidence type="ECO:0000313" key="3">
    <source>
        <dbReference type="Proteomes" id="UP000829685"/>
    </source>
</evidence>
<dbReference type="InterPro" id="IPR018857">
    <property type="entry name" value="TORC1_cplx_su_TCO89"/>
</dbReference>
<keyword evidence="3" id="KW-1185">Reference proteome</keyword>
<dbReference type="EMBL" id="JAFIMR010000002">
    <property type="protein sequence ID" value="KAI1881053.1"/>
    <property type="molecule type" value="Genomic_DNA"/>
</dbReference>
<dbReference type="GO" id="GO:0031929">
    <property type="term" value="P:TOR signaling"/>
    <property type="evidence" value="ECO:0007669"/>
    <property type="project" value="InterPro"/>
</dbReference>
<feature type="region of interest" description="Disordered" evidence="1">
    <location>
        <begin position="490"/>
        <end position="510"/>
    </location>
</feature>
<reference evidence="2" key="1">
    <citation type="submission" date="2021-03" db="EMBL/GenBank/DDBJ databases">
        <title>Revisited historic fungal species revealed as producer of novel bioactive compounds through whole genome sequencing and comparative genomics.</title>
        <authorList>
            <person name="Vignolle G.A."/>
            <person name="Hochenegger N."/>
            <person name="Mach R.L."/>
            <person name="Mach-Aigner A.R."/>
            <person name="Javad Rahimi M."/>
            <person name="Salim K.A."/>
            <person name="Chan C.M."/>
            <person name="Lim L.B.L."/>
            <person name="Cai F."/>
            <person name="Druzhinina I.S."/>
            <person name="U'Ren J.M."/>
            <person name="Derntl C."/>
        </authorList>
    </citation>
    <scope>NUCLEOTIDE SEQUENCE</scope>
    <source>
        <strain evidence="2">TUCIM 5799</strain>
    </source>
</reference>